<dbReference type="Gene3D" id="3.20.100.30">
    <property type="entry name" value="VTC, catalytic tunnel domain"/>
    <property type="match status" value="1"/>
</dbReference>
<sequence length="269" mass="31104">MGLTSESWEGGSLEVIERYEFKYLVPERLVSSIRTAVLPICRRDRYAGPDGSYRIRSLYFDTRELHLFWATEREAKDRFKLRARCYPGKSSPVFLEVKRRYQDVIIKTRAAVPASDWADLLLRGGAAALERLPPGARKGAERFLSAYKRHHVQPVLLVDYDREAYESTLDNYARVTFDRKVVCRRTETLDLDPPPGRWRSVDHPAQTKTHEPVCVLELKFERRPPAWMVALVRRLDLVRYSFSKYCYGVTAQLTIPEARAARFAGGLHP</sequence>
<dbReference type="RefSeq" id="WP_104981466.1">
    <property type="nucleotide sequence ID" value="NZ_CP012673.1"/>
</dbReference>
<evidence type="ECO:0000259" key="1">
    <source>
        <dbReference type="Pfam" id="PF09359"/>
    </source>
</evidence>
<dbReference type="Proteomes" id="UP000238348">
    <property type="component" value="Chromosome"/>
</dbReference>
<reference evidence="2 3" key="1">
    <citation type="submission" date="2015-09" db="EMBL/GenBank/DDBJ databases">
        <title>Sorangium comparison.</title>
        <authorList>
            <person name="Zaburannyi N."/>
            <person name="Bunk B."/>
            <person name="Overmann J."/>
            <person name="Mueller R."/>
        </authorList>
    </citation>
    <scope>NUCLEOTIDE SEQUENCE [LARGE SCALE GENOMIC DNA]</scope>
    <source>
        <strain evidence="2 3">So ce26</strain>
    </source>
</reference>
<dbReference type="InterPro" id="IPR018966">
    <property type="entry name" value="VTC_domain"/>
</dbReference>
<accession>A0A2L0ETS1</accession>
<dbReference type="AlphaFoldDB" id="A0A2L0ETS1"/>
<proteinExistence type="predicted"/>
<dbReference type="InterPro" id="IPR042267">
    <property type="entry name" value="VTC_sf"/>
</dbReference>
<evidence type="ECO:0000313" key="3">
    <source>
        <dbReference type="Proteomes" id="UP000238348"/>
    </source>
</evidence>
<gene>
    <name evidence="2" type="ORF">SOCE26_041260</name>
</gene>
<dbReference type="EMBL" id="CP012673">
    <property type="protein sequence ID" value="AUX42693.1"/>
    <property type="molecule type" value="Genomic_DNA"/>
</dbReference>
<dbReference type="OrthoDB" id="9800181at2"/>
<dbReference type="CDD" id="cd07750">
    <property type="entry name" value="PolyPPase_VTC_like"/>
    <property type="match status" value="1"/>
</dbReference>
<dbReference type="GO" id="GO:0006799">
    <property type="term" value="P:polyphosphate biosynthetic process"/>
    <property type="evidence" value="ECO:0007669"/>
    <property type="project" value="UniProtKB-ARBA"/>
</dbReference>
<organism evidence="2 3">
    <name type="scientific">Sorangium cellulosum</name>
    <name type="common">Polyangium cellulosum</name>
    <dbReference type="NCBI Taxonomy" id="56"/>
    <lineage>
        <taxon>Bacteria</taxon>
        <taxon>Pseudomonadati</taxon>
        <taxon>Myxococcota</taxon>
        <taxon>Polyangia</taxon>
        <taxon>Polyangiales</taxon>
        <taxon>Polyangiaceae</taxon>
        <taxon>Sorangium</taxon>
    </lineage>
</organism>
<evidence type="ECO:0000313" key="2">
    <source>
        <dbReference type="EMBL" id="AUX42693.1"/>
    </source>
</evidence>
<dbReference type="Pfam" id="PF09359">
    <property type="entry name" value="VTC"/>
    <property type="match status" value="1"/>
</dbReference>
<protein>
    <recommendedName>
        <fullName evidence="1">VTC domain-containing protein</fullName>
    </recommendedName>
</protein>
<name>A0A2L0ETS1_SORCE</name>
<feature type="domain" description="VTC" evidence="1">
    <location>
        <begin position="17"/>
        <end position="250"/>
    </location>
</feature>